<dbReference type="Proteomes" id="UP000094960">
    <property type="component" value="Chromosome"/>
</dbReference>
<organism evidence="1 2">
    <name type="scientific">Streptomyces fodineus</name>
    <dbReference type="NCBI Taxonomy" id="1904616"/>
    <lineage>
        <taxon>Bacteria</taxon>
        <taxon>Bacillati</taxon>
        <taxon>Actinomycetota</taxon>
        <taxon>Actinomycetes</taxon>
        <taxon>Kitasatosporales</taxon>
        <taxon>Streptomycetaceae</taxon>
        <taxon>Streptomyces</taxon>
    </lineage>
</organism>
<protein>
    <recommendedName>
        <fullName evidence="3">Calcium-binding protein</fullName>
    </recommendedName>
</protein>
<sequence length="59" mass="6325">MLFKKAGTSTYSTVKTVKTSSSGYAKTAVTASADGTWRYHYAGNSTSSVADAYDYVDVR</sequence>
<proteinExistence type="predicted"/>
<evidence type="ECO:0008006" key="3">
    <source>
        <dbReference type="Google" id="ProtNLM"/>
    </source>
</evidence>
<name>A0A1D7YCM1_9ACTN</name>
<evidence type="ECO:0000313" key="2">
    <source>
        <dbReference type="Proteomes" id="UP000094960"/>
    </source>
</evidence>
<accession>A0A1D7YCM1</accession>
<reference evidence="2" key="1">
    <citation type="submission" date="2016-09" db="EMBL/GenBank/DDBJ databases">
        <title>Streptomyces puniciscabiei strain:TW1S1 Genome sequencing and assembly.</title>
        <authorList>
            <person name="Kim M.-K."/>
            <person name="Kim S.B."/>
        </authorList>
    </citation>
    <scope>NUCLEOTIDE SEQUENCE [LARGE SCALE GENOMIC DNA]</scope>
    <source>
        <strain evidence="2">TW1S1</strain>
    </source>
</reference>
<dbReference type="AlphaFoldDB" id="A0A1D7YCM1"/>
<dbReference type="KEGG" id="spun:BFF78_21870"/>
<dbReference type="EMBL" id="CP017248">
    <property type="protein sequence ID" value="AOR33367.1"/>
    <property type="molecule type" value="Genomic_DNA"/>
</dbReference>
<gene>
    <name evidence="1" type="ORF">BFF78_21870</name>
</gene>
<evidence type="ECO:0000313" key="1">
    <source>
        <dbReference type="EMBL" id="AOR33367.1"/>
    </source>
</evidence>
<keyword evidence="2" id="KW-1185">Reference proteome</keyword>